<dbReference type="EMBL" id="CH963850">
    <property type="protein sequence ID" value="EDW74893.1"/>
    <property type="molecule type" value="Genomic_DNA"/>
</dbReference>
<dbReference type="InParanoid" id="B4MS04"/>
<organism evidence="5 6">
    <name type="scientific">Drosophila willistoni</name>
    <name type="common">Fruit fly</name>
    <dbReference type="NCBI Taxonomy" id="7260"/>
    <lineage>
        <taxon>Eukaryota</taxon>
        <taxon>Metazoa</taxon>
        <taxon>Ecdysozoa</taxon>
        <taxon>Arthropoda</taxon>
        <taxon>Hexapoda</taxon>
        <taxon>Insecta</taxon>
        <taxon>Pterygota</taxon>
        <taxon>Neoptera</taxon>
        <taxon>Endopterygota</taxon>
        <taxon>Diptera</taxon>
        <taxon>Brachycera</taxon>
        <taxon>Muscomorpha</taxon>
        <taxon>Ephydroidea</taxon>
        <taxon>Drosophilidae</taxon>
        <taxon>Drosophila</taxon>
        <taxon>Sophophora</taxon>
    </lineage>
</organism>
<feature type="compositionally biased region" description="Gly residues" evidence="2">
    <location>
        <begin position="219"/>
        <end position="229"/>
    </location>
</feature>
<feature type="domain" description="BESS" evidence="4">
    <location>
        <begin position="235"/>
        <end position="274"/>
    </location>
</feature>
<evidence type="ECO:0000256" key="1">
    <source>
        <dbReference type="PROSITE-ProRule" id="PRU00371"/>
    </source>
</evidence>
<dbReference type="PROSITE" id="PS51031">
    <property type="entry name" value="BESS"/>
    <property type="match status" value="1"/>
</dbReference>
<sequence>MSAVARSGSDGNRRHLATFRFTDERNVLFVELLGREPCLWNQRPYSMRARNAALKRIQAGLNAQLMSREAPLHLDGVKIKISDMRRLYTQELRKMHLNQNYKPKFSWFEPLHAFLGEFSDSLDPKRDLSSPQLKQFKIRLTRLKQLPLPTQIKLEPEGVLVTVEEPKRTPFTTLPAPMPPPPTPLVPAIITHPPPPPVVSSSVSHFCEISPTKMPPNEGCGGEGGGGGGGRRHSEDEFTFFGLSVAAQLRNMPLESAMIMQSKIQYLLSMERRKINGHTTDVNLF</sequence>
<evidence type="ECO:0000259" key="3">
    <source>
        <dbReference type="PROSITE" id="PS51029"/>
    </source>
</evidence>
<name>B4MS04_DROWI</name>
<accession>B4MS04</accession>
<feature type="domain" description="MADF" evidence="3">
    <location>
        <begin position="28"/>
        <end position="120"/>
    </location>
</feature>
<keyword evidence="1" id="KW-0539">Nucleus</keyword>
<proteinExistence type="predicted"/>
<dbReference type="InterPro" id="IPR004210">
    <property type="entry name" value="BESS_motif"/>
</dbReference>
<feature type="region of interest" description="Disordered" evidence="2">
    <location>
        <begin position="214"/>
        <end position="233"/>
    </location>
</feature>
<evidence type="ECO:0000256" key="2">
    <source>
        <dbReference type="SAM" id="MobiDB-lite"/>
    </source>
</evidence>
<dbReference type="Pfam" id="PF10545">
    <property type="entry name" value="MADF_DNA_bdg"/>
    <property type="match status" value="1"/>
</dbReference>
<dbReference type="PhylomeDB" id="B4MS04"/>
<dbReference type="FunCoup" id="B4MS04">
    <property type="interactions" value="1"/>
</dbReference>
<dbReference type="PANTHER" id="PTHR21505:SF8">
    <property type="entry name" value="DPT-YFP REPRESSOR BY OVEREXPRESSION, ISOFORM D-RELATED"/>
    <property type="match status" value="1"/>
</dbReference>
<dbReference type="PANTHER" id="PTHR21505">
    <property type="entry name" value="MADF DOMAIN-CONTAINING PROTEIN-RELATED"/>
    <property type="match status" value="1"/>
</dbReference>
<dbReference type="OMA" id="PKIPWFA"/>
<dbReference type="KEGG" id="dwi:6641053"/>
<comment type="subcellular location">
    <subcellularLocation>
        <location evidence="1">Nucleus</location>
    </subcellularLocation>
</comment>
<dbReference type="OrthoDB" id="6629625at2759"/>
<dbReference type="GO" id="GO:0003677">
    <property type="term" value="F:DNA binding"/>
    <property type="evidence" value="ECO:0007669"/>
    <property type="project" value="InterPro"/>
</dbReference>
<dbReference type="Proteomes" id="UP000007798">
    <property type="component" value="Unassembled WGS sequence"/>
</dbReference>
<dbReference type="AlphaFoldDB" id="B4MS04"/>
<keyword evidence="6" id="KW-1185">Reference proteome</keyword>
<evidence type="ECO:0000313" key="6">
    <source>
        <dbReference type="Proteomes" id="UP000007798"/>
    </source>
</evidence>
<evidence type="ECO:0000259" key="4">
    <source>
        <dbReference type="PROSITE" id="PS51031"/>
    </source>
</evidence>
<gene>
    <name evidence="5" type="primary">Dwil\GK15657</name>
    <name evidence="5" type="ORF">Dwil_GK15657</name>
</gene>
<dbReference type="PROSITE" id="PS51029">
    <property type="entry name" value="MADF"/>
    <property type="match status" value="1"/>
</dbReference>
<dbReference type="GO" id="GO:0005634">
    <property type="term" value="C:nucleus"/>
    <property type="evidence" value="ECO:0007669"/>
    <property type="project" value="UniProtKB-SubCell"/>
</dbReference>
<evidence type="ECO:0008006" key="7">
    <source>
        <dbReference type="Google" id="ProtNLM"/>
    </source>
</evidence>
<dbReference type="HOGENOM" id="CLU_967297_0_0_1"/>
<dbReference type="eggNOG" id="ENOG502SDRG">
    <property type="taxonomic scope" value="Eukaryota"/>
</dbReference>
<evidence type="ECO:0000313" key="5">
    <source>
        <dbReference type="EMBL" id="EDW74893.1"/>
    </source>
</evidence>
<dbReference type="InterPro" id="IPR006578">
    <property type="entry name" value="MADF-dom"/>
</dbReference>
<protein>
    <recommendedName>
        <fullName evidence="7">MADF domain-containing protein</fullName>
    </recommendedName>
</protein>
<reference evidence="5 6" key="1">
    <citation type="journal article" date="2007" name="Nature">
        <title>Evolution of genes and genomes on the Drosophila phylogeny.</title>
        <authorList>
            <consortium name="Drosophila 12 Genomes Consortium"/>
            <person name="Clark A.G."/>
            <person name="Eisen M.B."/>
            <person name="Smith D.R."/>
            <person name="Bergman C.M."/>
            <person name="Oliver B."/>
            <person name="Markow T.A."/>
            <person name="Kaufman T.C."/>
            <person name="Kellis M."/>
            <person name="Gelbart W."/>
            <person name="Iyer V.N."/>
            <person name="Pollard D.A."/>
            <person name="Sackton T.B."/>
            <person name="Larracuente A.M."/>
            <person name="Singh N.D."/>
            <person name="Abad J.P."/>
            <person name="Abt D.N."/>
            <person name="Adryan B."/>
            <person name="Aguade M."/>
            <person name="Akashi H."/>
            <person name="Anderson W.W."/>
            <person name="Aquadro C.F."/>
            <person name="Ardell D.H."/>
            <person name="Arguello R."/>
            <person name="Artieri C.G."/>
            <person name="Barbash D.A."/>
            <person name="Barker D."/>
            <person name="Barsanti P."/>
            <person name="Batterham P."/>
            <person name="Batzoglou S."/>
            <person name="Begun D."/>
            <person name="Bhutkar A."/>
            <person name="Blanco E."/>
            <person name="Bosak S.A."/>
            <person name="Bradley R.K."/>
            <person name="Brand A.D."/>
            <person name="Brent M.R."/>
            <person name="Brooks A.N."/>
            <person name="Brown R.H."/>
            <person name="Butlin R.K."/>
            <person name="Caggese C."/>
            <person name="Calvi B.R."/>
            <person name="Bernardo de Carvalho A."/>
            <person name="Caspi A."/>
            <person name="Castrezana S."/>
            <person name="Celniker S.E."/>
            <person name="Chang J.L."/>
            <person name="Chapple C."/>
            <person name="Chatterji S."/>
            <person name="Chinwalla A."/>
            <person name="Civetta A."/>
            <person name="Clifton S.W."/>
            <person name="Comeron J.M."/>
            <person name="Costello J.C."/>
            <person name="Coyne J.A."/>
            <person name="Daub J."/>
            <person name="David R.G."/>
            <person name="Delcher A.L."/>
            <person name="Delehaunty K."/>
            <person name="Do C.B."/>
            <person name="Ebling H."/>
            <person name="Edwards K."/>
            <person name="Eickbush T."/>
            <person name="Evans J.D."/>
            <person name="Filipski A."/>
            <person name="Findeiss S."/>
            <person name="Freyhult E."/>
            <person name="Fulton L."/>
            <person name="Fulton R."/>
            <person name="Garcia A.C."/>
            <person name="Gardiner A."/>
            <person name="Garfield D.A."/>
            <person name="Garvin B.E."/>
            <person name="Gibson G."/>
            <person name="Gilbert D."/>
            <person name="Gnerre S."/>
            <person name="Godfrey J."/>
            <person name="Good R."/>
            <person name="Gotea V."/>
            <person name="Gravely B."/>
            <person name="Greenberg A.J."/>
            <person name="Griffiths-Jones S."/>
            <person name="Gross S."/>
            <person name="Guigo R."/>
            <person name="Gustafson E.A."/>
            <person name="Haerty W."/>
            <person name="Hahn M.W."/>
            <person name="Halligan D.L."/>
            <person name="Halpern A.L."/>
            <person name="Halter G.M."/>
            <person name="Han M.V."/>
            <person name="Heger A."/>
            <person name="Hillier L."/>
            <person name="Hinrichs A.S."/>
            <person name="Holmes I."/>
            <person name="Hoskins R.A."/>
            <person name="Hubisz M.J."/>
            <person name="Hultmark D."/>
            <person name="Huntley M.A."/>
            <person name="Jaffe D.B."/>
            <person name="Jagadeeshan S."/>
            <person name="Jeck W.R."/>
            <person name="Johnson J."/>
            <person name="Jones C.D."/>
            <person name="Jordan W.C."/>
            <person name="Karpen G.H."/>
            <person name="Kataoka E."/>
            <person name="Keightley P.D."/>
            <person name="Kheradpour P."/>
            <person name="Kirkness E.F."/>
            <person name="Koerich L.B."/>
            <person name="Kristiansen K."/>
            <person name="Kudrna D."/>
            <person name="Kulathinal R.J."/>
            <person name="Kumar S."/>
            <person name="Kwok R."/>
            <person name="Lander E."/>
            <person name="Langley C.H."/>
            <person name="Lapoint R."/>
            <person name="Lazzaro B.P."/>
            <person name="Lee S.J."/>
            <person name="Levesque L."/>
            <person name="Li R."/>
            <person name="Lin C.F."/>
            <person name="Lin M.F."/>
            <person name="Lindblad-Toh K."/>
            <person name="Llopart A."/>
            <person name="Long M."/>
            <person name="Low L."/>
            <person name="Lozovsky E."/>
            <person name="Lu J."/>
            <person name="Luo M."/>
            <person name="Machado C.A."/>
            <person name="Makalowski W."/>
            <person name="Marzo M."/>
            <person name="Matsuda M."/>
            <person name="Matzkin L."/>
            <person name="McAllister B."/>
            <person name="McBride C.S."/>
            <person name="McKernan B."/>
            <person name="McKernan K."/>
            <person name="Mendez-Lago M."/>
            <person name="Minx P."/>
            <person name="Mollenhauer M.U."/>
            <person name="Montooth K."/>
            <person name="Mount S.M."/>
            <person name="Mu X."/>
            <person name="Myers E."/>
            <person name="Negre B."/>
            <person name="Newfeld S."/>
            <person name="Nielsen R."/>
            <person name="Noor M.A."/>
            <person name="O'Grady P."/>
            <person name="Pachter L."/>
            <person name="Papaceit M."/>
            <person name="Parisi M.J."/>
            <person name="Parisi M."/>
            <person name="Parts L."/>
            <person name="Pedersen J.S."/>
            <person name="Pesole G."/>
            <person name="Phillippy A.M."/>
            <person name="Ponting C.P."/>
            <person name="Pop M."/>
            <person name="Porcelli D."/>
            <person name="Powell J.R."/>
            <person name="Prohaska S."/>
            <person name="Pruitt K."/>
            <person name="Puig M."/>
            <person name="Quesneville H."/>
            <person name="Ram K.R."/>
            <person name="Rand D."/>
            <person name="Rasmussen M.D."/>
            <person name="Reed L.K."/>
            <person name="Reenan R."/>
            <person name="Reily A."/>
            <person name="Remington K.A."/>
            <person name="Rieger T.T."/>
            <person name="Ritchie M.G."/>
            <person name="Robin C."/>
            <person name="Rogers Y.H."/>
            <person name="Rohde C."/>
            <person name="Rozas J."/>
            <person name="Rubenfield M.J."/>
            <person name="Ruiz A."/>
            <person name="Russo S."/>
            <person name="Salzberg S.L."/>
            <person name="Sanchez-Gracia A."/>
            <person name="Saranga D.J."/>
            <person name="Sato H."/>
            <person name="Schaeffer S.W."/>
            <person name="Schatz M.C."/>
            <person name="Schlenke T."/>
            <person name="Schwartz R."/>
            <person name="Segarra C."/>
            <person name="Singh R.S."/>
            <person name="Sirot L."/>
            <person name="Sirota M."/>
            <person name="Sisneros N.B."/>
            <person name="Smith C.D."/>
            <person name="Smith T.F."/>
            <person name="Spieth J."/>
            <person name="Stage D.E."/>
            <person name="Stark A."/>
            <person name="Stephan W."/>
            <person name="Strausberg R.L."/>
            <person name="Strempel S."/>
            <person name="Sturgill D."/>
            <person name="Sutton G."/>
            <person name="Sutton G.G."/>
            <person name="Tao W."/>
            <person name="Teichmann S."/>
            <person name="Tobari Y.N."/>
            <person name="Tomimura Y."/>
            <person name="Tsolas J.M."/>
            <person name="Valente V.L."/>
            <person name="Venter E."/>
            <person name="Venter J.C."/>
            <person name="Vicario S."/>
            <person name="Vieira F.G."/>
            <person name="Vilella A.J."/>
            <person name="Villasante A."/>
            <person name="Walenz B."/>
            <person name="Wang J."/>
            <person name="Wasserman M."/>
            <person name="Watts T."/>
            <person name="Wilson D."/>
            <person name="Wilson R.K."/>
            <person name="Wing R.A."/>
            <person name="Wolfner M.F."/>
            <person name="Wong A."/>
            <person name="Wong G.K."/>
            <person name="Wu C.I."/>
            <person name="Wu G."/>
            <person name="Yamamoto D."/>
            <person name="Yang H.P."/>
            <person name="Yang S.P."/>
            <person name="Yorke J.A."/>
            <person name="Yoshida K."/>
            <person name="Zdobnov E."/>
            <person name="Zhang P."/>
            <person name="Zhang Y."/>
            <person name="Zimin A.V."/>
            <person name="Baldwin J."/>
            <person name="Abdouelleil A."/>
            <person name="Abdulkadir J."/>
            <person name="Abebe A."/>
            <person name="Abera B."/>
            <person name="Abreu J."/>
            <person name="Acer S.C."/>
            <person name="Aftuck L."/>
            <person name="Alexander A."/>
            <person name="An P."/>
            <person name="Anderson E."/>
            <person name="Anderson S."/>
            <person name="Arachi H."/>
            <person name="Azer M."/>
            <person name="Bachantsang P."/>
            <person name="Barry A."/>
            <person name="Bayul T."/>
            <person name="Berlin A."/>
            <person name="Bessette D."/>
            <person name="Bloom T."/>
            <person name="Blye J."/>
            <person name="Boguslavskiy L."/>
            <person name="Bonnet C."/>
            <person name="Boukhgalter B."/>
            <person name="Bourzgui I."/>
            <person name="Brown A."/>
            <person name="Cahill P."/>
            <person name="Channer S."/>
            <person name="Cheshatsang Y."/>
            <person name="Chuda L."/>
            <person name="Citroen M."/>
            <person name="Collymore A."/>
            <person name="Cooke P."/>
            <person name="Costello M."/>
            <person name="D'Aco K."/>
            <person name="Daza R."/>
            <person name="De Haan G."/>
            <person name="DeGray S."/>
            <person name="DeMaso C."/>
            <person name="Dhargay N."/>
            <person name="Dooley K."/>
            <person name="Dooley E."/>
            <person name="Doricent M."/>
            <person name="Dorje P."/>
            <person name="Dorjee K."/>
            <person name="Dupes A."/>
            <person name="Elong R."/>
            <person name="Falk J."/>
            <person name="Farina A."/>
            <person name="Faro S."/>
            <person name="Ferguson D."/>
            <person name="Fisher S."/>
            <person name="Foley C.D."/>
            <person name="Franke A."/>
            <person name="Friedrich D."/>
            <person name="Gadbois L."/>
            <person name="Gearin G."/>
            <person name="Gearin C.R."/>
            <person name="Giannoukos G."/>
            <person name="Goode T."/>
            <person name="Graham J."/>
            <person name="Grandbois E."/>
            <person name="Grewal S."/>
            <person name="Gyaltsen K."/>
            <person name="Hafez N."/>
            <person name="Hagos B."/>
            <person name="Hall J."/>
            <person name="Henson C."/>
            <person name="Hollinger A."/>
            <person name="Honan T."/>
            <person name="Huard M.D."/>
            <person name="Hughes L."/>
            <person name="Hurhula B."/>
            <person name="Husby M.E."/>
            <person name="Kamat A."/>
            <person name="Kanga B."/>
            <person name="Kashin S."/>
            <person name="Khazanovich D."/>
            <person name="Kisner P."/>
            <person name="Lance K."/>
            <person name="Lara M."/>
            <person name="Lee W."/>
            <person name="Lennon N."/>
            <person name="Letendre F."/>
            <person name="LeVine R."/>
            <person name="Lipovsky A."/>
            <person name="Liu X."/>
            <person name="Liu J."/>
            <person name="Liu S."/>
            <person name="Lokyitsang T."/>
            <person name="Lokyitsang Y."/>
            <person name="Lubonja R."/>
            <person name="Lui A."/>
            <person name="MacDonald P."/>
            <person name="Magnisalis V."/>
            <person name="Maru K."/>
            <person name="Matthews C."/>
            <person name="McCusker W."/>
            <person name="McDonough S."/>
            <person name="Mehta T."/>
            <person name="Meldrim J."/>
            <person name="Meneus L."/>
            <person name="Mihai O."/>
            <person name="Mihalev A."/>
            <person name="Mihova T."/>
            <person name="Mittelman R."/>
            <person name="Mlenga V."/>
            <person name="Montmayeur A."/>
            <person name="Mulrain L."/>
            <person name="Navidi A."/>
            <person name="Naylor J."/>
            <person name="Negash T."/>
            <person name="Nguyen T."/>
            <person name="Nguyen N."/>
            <person name="Nicol R."/>
            <person name="Norbu C."/>
            <person name="Norbu N."/>
            <person name="Novod N."/>
            <person name="O'Neill B."/>
            <person name="Osman S."/>
            <person name="Markiewicz E."/>
            <person name="Oyono O.L."/>
            <person name="Patti C."/>
            <person name="Phunkhang P."/>
            <person name="Pierre F."/>
            <person name="Priest M."/>
            <person name="Raghuraman S."/>
            <person name="Rege F."/>
            <person name="Reyes R."/>
            <person name="Rise C."/>
            <person name="Rogov P."/>
            <person name="Ross K."/>
            <person name="Ryan E."/>
            <person name="Settipalli S."/>
            <person name="Shea T."/>
            <person name="Sherpa N."/>
            <person name="Shi L."/>
            <person name="Shih D."/>
            <person name="Sparrow T."/>
            <person name="Spaulding J."/>
            <person name="Stalker J."/>
            <person name="Stange-Thomann N."/>
            <person name="Stavropoulos S."/>
            <person name="Stone C."/>
            <person name="Strader C."/>
            <person name="Tesfaye S."/>
            <person name="Thomson T."/>
            <person name="Thoulutsang Y."/>
            <person name="Thoulutsang D."/>
            <person name="Topham K."/>
            <person name="Topping I."/>
            <person name="Tsamla T."/>
            <person name="Vassiliev H."/>
            <person name="Vo A."/>
            <person name="Wangchuk T."/>
            <person name="Wangdi T."/>
            <person name="Weiand M."/>
            <person name="Wilkinson J."/>
            <person name="Wilson A."/>
            <person name="Yadav S."/>
            <person name="Young G."/>
            <person name="Yu Q."/>
            <person name="Zembek L."/>
            <person name="Zhong D."/>
            <person name="Zimmer A."/>
            <person name="Zwirko Z."/>
            <person name="Jaffe D.B."/>
            <person name="Alvarez P."/>
            <person name="Brockman W."/>
            <person name="Butler J."/>
            <person name="Chin C."/>
            <person name="Gnerre S."/>
            <person name="Grabherr M."/>
            <person name="Kleber M."/>
            <person name="Mauceli E."/>
            <person name="MacCallum I."/>
        </authorList>
    </citation>
    <scope>NUCLEOTIDE SEQUENCE [LARGE SCALE GENOMIC DNA]</scope>
    <source>
        <strain evidence="6">Tucson 14030-0811.24</strain>
    </source>
</reference>